<protein>
    <submittedName>
        <fullName evidence="1">Uncharacterized protein</fullName>
    </submittedName>
</protein>
<evidence type="ECO:0000313" key="1">
    <source>
        <dbReference type="EMBL" id="KAJ9062818.1"/>
    </source>
</evidence>
<organism evidence="1 2">
    <name type="scientific">Entomophthora muscae</name>
    <dbReference type="NCBI Taxonomy" id="34485"/>
    <lineage>
        <taxon>Eukaryota</taxon>
        <taxon>Fungi</taxon>
        <taxon>Fungi incertae sedis</taxon>
        <taxon>Zoopagomycota</taxon>
        <taxon>Entomophthoromycotina</taxon>
        <taxon>Entomophthoromycetes</taxon>
        <taxon>Entomophthorales</taxon>
        <taxon>Entomophthoraceae</taxon>
        <taxon>Entomophthora</taxon>
    </lineage>
</organism>
<sequence>MICMVMIGRGAKLPKIVLSHIAVHAGLPCDFKATEKIVTVKPGPTQMVMILALVPKLNWGTG</sequence>
<evidence type="ECO:0000313" key="2">
    <source>
        <dbReference type="Proteomes" id="UP001165960"/>
    </source>
</evidence>
<dbReference type="Proteomes" id="UP001165960">
    <property type="component" value="Unassembled WGS sequence"/>
</dbReference>
<keyword evidence="2" id="KW-1185">Reference proteome</keyword>
<comment type="caution">
    <text evidence="1">The sequence shown here is derived from an EMBL/GenBank/DDBJ whole genome shotgun (WGS) entry which is preliminary data.</text>
</comment>
<name>A0ACC2SKK0_9FUNG</name>
<gene>
    <name evidence="1" type="ORF">DSO57_1006595</name>
</gene>
<proteinExistence type="predicted"/>
<reference evidence="1" key="1">
    <citation type="submission" date="2022-04" db="EMBL/GenBank/DDBJ databases">
        <title>Genome of the entomopathogenic fungus Entomophthora muscae.</title>
        <authorList>
            <person name="Elya C."/>
            <person name="Lovett B.R."/>
            <person name="Lee E."/>
            <person name="Macias A.M."/>
            <person name="Hajek A.E."/>
            <person name="De Bivort B.L."/>
            <person name="Kasson M.T."/>
            <person name="De Fine Licht H.H."/>
            <person name="Stajich J.E."/>
        </authorList>
    </citation>
    <scope>NUCLEOTIDE SEQUENCE</scope>
    <source>
        <strain evidence="1">Berkeley</strain>
    </source>
</reference>
<dbReference type="EMBL" id="QTSX02004989">
    <property type="protein sequence ID" value="KAJ9062818.1"/>
    <property type="molecule type" value="Genomic_DNA"/>
</dbReference>
<accession>A0ACC2SKK0</accession>